<sequence>AKIHPVFHASQLKLCRGDHIHPYVPLPITTNDFSPVIKPTAILKSRVVIKGSQHVQQHLIQWEGMDESQSTWEHHSALQKAYPDFNLEDKVVLNG</sequence>
<reference evidence="2" key="1">
    <citation type="submission" date="2014-07" db="EMBL/GenBank/DDBJ databases">
        <title>Identification of a novel salt tolerance gene in wild soybean by whole-genome sequencing.</title>
        <authorList>
            <person name="Lam H.-M."/>
            <person name="Qi X."/>
            <person name="Li M.-W."/>
            <person name="Liu X."/>
            <person name="Xie M."/>
            <person name="Ni M."/>
            <person name="Xu X."/>
        </authorList>
    </citation>
    <scope>NUCLEOTIDE SEQUENCE [LARGE SCALE GENOMIC DNA]</scope>
    <source>
        <tissue evidence="2">Root</tissue>
    </source>
</reference>
<feature type="domain" description="Chromo" evidence="1">
    <location>
        <begin position="40"/>
        <end position="83"/>
    </location>
</feature>
<proteinExistence type="predicted"/>
<dbReference type="InterPro" id="IPR023780">
    <property type="entry name" value="Chromo_domain"/>
</dbReference>
<protein>
    <recommendedName>
        <fullName evidence="1">Chromo domain-containing protein</fullName>
    </recommendedName>
</protein>
<dbReference type="AlphaFoldDB" id="A0A0B2SHP2"/>
<gene>
    <name evidence="2" type="ORF">glysoja_039089</name>
</gene>
<name>A0A0B2SHP2_GLYSO</name>
<feature type="non-terminal residue" evidence="2">
    <location>
        <position position="95"/>
    </location>
</feature>
<dbReference type="Gene3D" id="2.40.50.40">
    <property type="match status" value="1"/>
</dbReference>
<accession>A0A0B2SHP2</accession>
<evidence type="ECO:0000259" key="1">
    <source>
        <dbReference type="Pfam" id="PF00385"/>
    </source>
</evidence>
<evidence type="ECO:0000313" key="2">
    <source>
        <dbReference type="EMBL" id="KHN43842.1"/>
    </source>
</evidence>
<dbReference type="EMBL" id="KN643612">
    <property type="protein sequence ID" value="KHN43842.1"/>
    <property type="molecule type" value="Genomic_DNA"/>
</dbReference>
<dbReference type="Proteomes" id="UP000053555">
    <property type="component" value="Unassembled WGS sequence"/>
</dbReference>
<dbReference type="Pfam" id="PF00385">
    <property type="entry name" value="Chromo"/>
    <property type="match status" value="1"/>
</dbReference>
<feature type="non-terminal residue" evidence="2">
    <location>
        <position position="1"/>
    </location>
</feature>
<dbReference type="SUPFAM" id="SSF54160">
    <property type="entry name" value="Chromo domain-like"/>
    <property type="match status" value="1"/>
</dbReference>
<organism evidence="2">
    <name type="scientific">Glycine soja</name>
    <name type="common">Wild soybean</name>
    <dbReference type="NCBI Taxonomy" id="3848"/>
    <lineage>
        <taxon>Eukaryota</taxon>
        <taxon>Viridiplantae</taxon>
        <taxon>Streptophyta</taxon>
        <taxon>Embryophyta</taxon>
        <taxon>Tracheophyta</taxon>
        <taxon>Spermatophyta</taxon>
        <taxon>Magnoliopsida</taxon>
        <taxon>eudicotyledons</taxon>
        <taxon>Gunneridae</taxon>
        <taxon>Pentapetalae</taxon>
        <taxon>rosids</taxon>
        <taxon>fabids</taxon>
        <taxon>Fabales</taxon>
        <taxon>Fabaceae</taxon>
        <taxon>Papilionoideae</taxon>
        <taxon>50 kb inversion clade</taxon>
        <taxon>NPAAA clade</taxon>
        <taxon>indigoferoid/millettioid clade</taxon>
        <taxon>Phaseoleae</taxon>
        <taxon>Glycine</taxon>
        <taxon>Glycine subgen. Soja</taxon>
    </lineage>
</organism>
<dbReference type="InterPro" id="IPR016197">
    <property type="entry name" value="Chromo-like_dom_sf"/>
</dbReference>